<gene>
    <name evidence="2" type="ORF">DI598_06845</name>
</gene>
<protein>
    <recommendedName>
        <fullName evidence="4">Lipocalin-like domain-containing protein</fullName>
    </recommendedName>
</protein>
<dbReference type="EMBL" id="QFOI01000091">
    <property type="protein sequence ID" value="PZP49865.1"/>
    <property type="molecule type" value="Genomic_DNA"/>
</dbReference>
<evidence type="ECO:0000256" key="1">
    <source>
        <dbReference type="SAM" id="SignalP"/>
    </source>
</evidence>
<sequence>MKRTILICSAMAIGMLGFTTATQAQTKFPASFYHGEWEFELKETPGGEISGTLNITNQDNKLSSYFISGVDGDTIHVDKISLADTSITLFFNAMNQDVALTLNPKDKRHMDGTVLGMYPILVEKKKD</sequence>
<accession>A0A2W5F0Y1</accession>
<evidence type="ECO:0008006" key="4">
    <source>
        <dbReference type="Google" id="ProtNLM"/>
    </source>
</evidence>
<dbReference type="Proteomes" id="UP000249645">
    <property type="component" value="Unassembled WGS sequence"/>
</dbReference>
<keyword evidence="1" id="KW-0732">Signal</keyword>
<reference evidence="2 3" key="1">
    <citation type="submission" date="2017-11" db="EMBL/GenBank/DDBJ databases">
        <title>Infants hospitalized years apart are colonized by the same room-sourced microbial strains.</title>
        <authorList>
            <person name="Brooks B."/>
            <person name="Olm M.R."/>
            <person name="Firek B.A."/>
            <person name="Baker R."/>
            <person name="Thomas B.C."/>
            <person name="Morowitz M.J."/>
            <person name="Banfield J.F."/>
        </authorList>
    </citation>
    <scope>NUCLEOTIDE SEQUENCE [LARGE SCALE GENOMIC DNA]</scope>
    <source>
        <strain evidence="2">S2_009_000_R2_76</strain>
    </source>
</reference>
<evidence type="ECO:0000313" key="2">
    <source>
        <dbReference type="EMBL" id="PZP49865.1"/>
    </source>
</evidence>
<name>A0A2W5F0Y1_9SPHI</name>
<evidence type="ECO:0000313" key="3">
    <source>
        <dbReference type="Proteomes" id="UP000249645"/>
    </source>
</evidence>
<comment type="caution">
    <text evidence="2">The sequence shown here is derived from an EMBL/GenBank/DDBJ whole genome shotgun (WGS) entry which is preliminary data.</text>
</comment>
<proteinExistence type="predicted"/>
<feature type="signal peptide" evidence="1">
    <location>
        <begin position="1"/>
        <end position="24"/>
    </location>
</feature>
<organism evidence="2 3">
    <name type="scientific">Pseudopedobacter saltans</name>
    <dbReference type="NCBI Taxonomy" id="151895"/>
    <lineage>
        <taxon>Bacteria</taxon>
        <taxon>Pseudomonadati</taxon>
        <taxon>Bacteroidota</taxon>
        <taxon>Sphingobacteriia</taxon>
        <taxon>Sphingobacteriales</taxon>
        <taxon>Sphingobacteriaceae</taxon>
        <taxon>Pseudopedobacter</taxon>
    </lineage>
</organism>
<feature type="chain" id="PRO_5016027021" description="Lipocalin-like domain-containing protein" evidence="1">
    <location>
        <begin position="25"/>
        <end position="127"/>
    </location>
</feature>
<dbReference type="AlphaFoldDB" id="A0A2W5F0Y1"/>